<sequence>MRFSIILGLVGSCAASLLQHANQTANYDNLTVAVVRAPPANWPLPLMSNNNWTGVEFDLNATVSKGVNLIKQAAGNGANLVVFPELWFPGYPKGMSDNVSIASHIKNYVQNSLTLNSPQWNRLVSAAKTNGVYVVPGFSHREGNYIYMAQALISPEGENIYLRHKLRPSGGERTIWSDGTLNELKVIATPYGRWGILECWEHFHPAMTFNVQAQTETLHIASFPYTPDYGDSDAADWQSAEVNVAAARTYAVNAQAPLAYASVGNVRFITSGGLDIDVVDASESFDKTPLAYTSFNTTGLADTVPYTTNGEQSWGILQQINAGFPSYIPKVMGDFVARNMVKISDRLQAK</sequence>
<protein>
    <recommendedName>
        <fullName evidence="4">nitrilase</fullName>
        <ecNumber evidence="4">3.5.5.1</ecNumber>
    </recommendedName>
</protein>
<proteinExistence type="inferred from homology"/>
<evidence type="ECO:0000259" key="6">
    <source>
        <dbReference type="PROSITE" id="PS50263"/>
    </source>
</evidence>
<feature type="signal peptide" evidence="5">
    <location>
        <begin position="1"/>
        <end position="15"/>
    </location>
</feature>
<dbReference type="HOGENOM" id="CLU_797174_0_0_1"/>
<dbReference type="EMBL" id="KK088450">
    <property type="protein sequence ID" value="EYE90989.1"/>
    <property type="molecule type" value="Genomic_DNA"/>
</dbReference>
<comment type="catalytic activity">
    <reaction evidence="3">
        <text>a nitrile + 2 H2O = a carboxylate + NH4(+)</text>
        <dbReference type="Rhea" id="RHEA:21724"/>
        <dbReference type="ChEBI" id="CHEBI:15377"/>
        <dbReference type="ChEBI" id="CHEBI:18379"/>
        <dbReference type="ChEBI" id="CHEBI:28938"/>
        <dbReference type="ChEBI" id="CHEBI:29067"/>
        <dbReference type="EC" id="3.5.5.1"/>
    </reaction>
</comment>
<feature type="chain" id="PRO_5012113382" description="nitrilase" evidence="5">
    <location>
        <begin position="16"/>
        <end position="350"/>
    </location>
</feature>
<dbReference type="Gene3D" id="3.60.110.10">
    <property type="entry name" value="Carbon-nitrogen hydrolase"/>
    <property type="match status" value="1"/>
</dbReference>
<evidence type="ECO:0000256" key="3">
    <source>
        <dbReference type="ARBA" id="ARBA00036406"/>
    </source>
</evidence>
<dbReference type="SUPFAM" id="SSF56317">
    <property type="entry name" value="Carbon-nitrogen hydrolase"/>
    <property type="match status" value="1"/>
</dbReference>
<dbReference type="InterPro" id="IPR044149">
    <property type="entry name" value="Nitrilases_CHs"/>
</dbReference>
<dbReference type="Proteomes" id="UP000019804">
    <property type="component" value="Unassembled WGS sequence"/>
</dbReference>
<keyword evidence="5" id="KW-0732">Signal</keyword>
<evidence type="ECO:0000256" key="5">
    <source>
        <dbReference type="SAM" id="SignalP"/>
    </source>
</evidence>
<dbReference type="PANTHER" id="PTHR46044">
    <property type="entry name" value="NITRILASE"/>
    <property type="match status" value="1"/>
</dbReference>
<comment type="similarity">
    <text evidence="1">Belongs to the carbon-nitrogen hydrolase superfamily. Nitrilase family.</text>
</comment>
<evidence type="ECO:0000256" key="1">
    <source>
        <dbReference type="ARBA" id="ARBA00008129"/>
    </source>
</evidence>
<dbReference type="InterPro" id="IPR003010">
    <property type="entry name" value="C-N_Hydrolase"/>
</dbReference>
<dbReference type="RefSeq" id="XP_040634679.1">
    <property type="nucleotide sequence ID" value="XM_040779804.1"/>
</dbReference>
<evidence type="ECO:0000313" key="7">
    <source>
        <dbReference type="EMBL" id="EYE90989.1"/>
    </source>
</evidence>
<gene>
    <name evidence="7" type="ORF">EURHEDRAFT_389916</name>
</gene>
<dbReference type="PROSITE" id="PS50263">
    <property type="entry name" value="CN_HYDROLASE"/>
    <property type="match status" value="1"/>
</dbReference>
<organism evidence="7 8">
    <name type="scientific">Aspergillus ruber (strain CBS 135680)</name>
    <dbReference type="NCBI Taxonomy" id="1388766"/>
    <lineage>
        <taxon>Eukaryota</taxon>
        <taxon>Fungi</taxon>
        <taxon>Dikarya</taxon>
        <taxon>Ascomycota</taxon>
        <taxon>Pezizomycotina</taxon>
        <taxon>Eurotiomycetes</taxon>
        <taxon>Eurotiomycetidae</taxon>
        <taxon>Eurotiales</taxon>
        <taxon>Aspergillaceae</taxon>
        <taxon>Aspergillus</taxon>
        <taxon>Aspergillus subgen. Aspergillus</taxon>
    </lineage>
</organism>
<dbReference type="EC" id="3.5.5.1" evidence="4"/>
<evidence type="ECO:0000256" key="2">
    <source>
        <dbReference type="ARBA" id="ARBA00022801"/>
    </source>
</evidence>
<dbReference type="PANTHER" id="PTHR46044:SF14">
    <property type="entry name" value="ARYLACETONITRILASE"/>
    <property type="match status" value="1"/>
</dbReference>
<evidence type="ECO:0000256" key="4">
    <source>
        <dbReference type="ARBA" id="ARBA00039045"/>
    </source>
</evidence>
<reference evidence="8" key="1">
    <citation type="journal article" date="2014" name="Nat. Commun.">
        <title>Genomic adaptations of the halophilic Dead Sea filamentous fungus Eurotium rubrum.</title>
        <authorList>
            <person name="Kis-Papo T."/>
            <person name="Weig A.R."/>
            <person name="Riley R."/>
            <person name="Persoh D."/>
            <person name="Salamov A."/>
            <person name="Sun H."/>
            <person name="Lipzen A."/>
            <person name="Wasser S.P."/>
            <person name="Rambold G."/>
            <person name="Grigoriev I.V."/>
            <person name="Nevo E."/>
        </authorList>
    </citation>
    <scope>NUCLEOTIDE SEQUENCE [LARGE SCALE GENOMIC DNA]</scope>
    <source>
        <strain evidence="8">CBS 135680</strain>
    </source>
</reference>
<name>A0A017S2X9_ASPRC</name>
<dbReference type="AlphaFoldDB" id="A0A017S2X9"/>
<dbReference type="GO" id="GO:0000257">
    <property type="term" value="F:nitrilase activity"/>
    <property type="evidence" value="ECO:0007669"/>
    <property type="project" value="UniProtKB-EC"/>
</dbReference>
<keyword evidence="8" id="KW-1185">Reference proteome</keyword>
<accession>A0A017S2X9</accession>
<dbReference type="STRING" id="1388766.A0A017S2X9"/>
<evidence type="ECO:0000313" key="8">
    <source>
        <dbReference type="Proteomes" id="UP000019804"/>
    </source>
</evidence>
<feature type="domain" description="CN hydrolase" evidence="6">
    <location>
        <begin position="30"/>
        <end position="308"/>
    </location>
</feature>
<dbReference type="Pfam" id="PF00795">
    <property type="entry name" value="CN_hydrolase"/>
    <property type="match status" value="1"/>
</dbReference>
<dbReference type="GeneID" id="63694928"/>
<dbReference type="InterPro" id="IPR036526">
    <property type="entry name" value="C-N_Hydrolase_sf"/>
</dbReference>
<dbReference type="OrthoDB" id="10250282at2759"/>
<keyword evidence="2 7" id="KW-0378">Hydrolase</keyword>